<keyword evidence="13" id="KW-1185">Reference proteome</keyword>
<evidence type="ECO:0000256" key="4">
    <source>
        <dbReference type="ARBA" id="ARBA00023015"/>
    </source>
</evidence>
<gene>
    <name evidence="12" type="ORF">OLC1_LOCUS18820</name>
</gene>
<evidence type="ECO:0000259" key="11">
    <source>
        <dbReference type="PROSITE" id="PS50884"/>
    </source>
</evidence>
<feature type="region of interest" description="Disordered" evidence="10">
    <location>
        <begin position="1"/>
        <end position="49"/>
    </location>
</feature>
<name>A0AAV1DWG4_OLDCO</name>
<keyword evidence="4 9" id="KW-0805">Transcription regulation</keyword>
<comment type="function">
    <text evidence="9">Transcription factor that binds specifically to a 5'-AA[AG]G-3' consensus core sequence.</text>
</comment>
<dbReference type="GO" id="GO:0003700">
    <property type="term" value="F:DNA-binding transcription factor activity"/>
    <property type="evidence" value="ECO:0007669"/>
    <property type="project" value="UniProtKB-UniRule"/>
</dbReference>
<dbReference type="PROSITE" id="PS50884">
    <property type="entry name" value="ZF_DOF_2"/>
    <property type="match status" value="1"/>
</dbReference>
<feature type="domain" description="Dof-type" evidence="11">
    <location>
        <begin position="57"/>
        <end position="111"/>
    </location>
</feature>
<dbReference type="GO" id="GO:0005634">
    <property type="term" value="C:nucleus"/>
    <property type="evidence" value="ECO:0007669"/>
    <property type="project" value="UniProtKB-SubCell"/>
</dbReference>
<organism evidence="12 13">
    <name type="scientific">Oldenlandia corymbosa var. corymbosa</name>
    <dbReference type="NCBI Taxonomy" id="529605"/>
    <lineage>
        <taxon>Eukaryota</taxon>
        <taxon>Viridiplantae</taxon>
        <taxon>Streptophyta</taxon>
        <taxon>Embryophyta</taxon>
        <taxon>Tracheophyta</taxon>
        <taxon>Spermatophyta</taxon>
        <taxon>Magnoliopsida</taxon>
        <taxon>eudicotyledons</taxon>
        <taxon>Gunneridae</taxon>
        <taxon>Pentapetalae</taxon>
        <taxon>asterids</taxon>
        <taxon>lamiids</taxon>
        <taxon>Gentianales</taxon>
        <taxon>Rubiaceae</taxon>
        <taxon>Rubioideae</taxon>
        <taxon>Spermacoceae</taxon>
        <taxon>Hedyotis-Oldenlandia complex</taxon>
        <taxon>Oldenlandia</taxon>
    </lineage>
</organism>
<proteinExistence type="predicted"/>
<protein>
    <recommendedName>
        <fullName evidence="9">Dof zinc finger protein</fullName>
    </recommendedName>
</protein>
<dbReference type="Proteomes" id="UP001161247">
    <property type="component" value="Chromosome 6"/>
</dbReference>
<sequence>MAPVLNSMAAAKHQSSANKDEQNHHHHNSGGSKSKAGSSAAAAARPTPQEQAAAAALKCPRCDSQNTKFCYYNNYSLTQPRHFCKTCRRYWTKGGALRNVPIGGGCRKNKKTSTKSAAASRLISNLESNNKDNHHHILSSATTDMGGGLKFFHGLTPAMDFQLGGLRGGGGGLHSSSSPTTTTTMYSHQFTPFGDMAALTTPTTSSPSGGVSSLMGFNNIFPFSNSVLPKLQQQGDHHHQNTSSIPPPGGGGVAEVHQEMGSHHTSLASSIESLSSINQDLHWKLQQQRLAMLFGSENNHPHKEANIPLVGNEVQPQPQHQQQKPQPILFHNLELMTATPKIALGQEDNSSRREGSTSTASAGAGNLNLSTEWFFDNSYAPVTPTPTNSSSNGNGNGNGNHDNHHTSINNWNGIQAWSNMSHFNEL</sequence>
<feature type="region of interest" description="Disordered" evidence="10">
    <location>
        <begin position="231"/>
        <end position="268"/>
    </location>
</feature>
<dbReference type="PANTHER" id="PTHR31992">
    <property type="entry name" value="DOF ZINC FINGER PROTEIN DOF1.4-RELATED"/>
    <property type="match status" value="1"/>
</dbReference>
<accession>A0AAV1DWG4</accession>
<evidence type="ECO:0000256" key="8">
    <source>
        <dbReference type="PROSITE-ProRule" id="PRU00071"/>
    </source>
</evidence>
<evidence type="ECO:0000256" key="7">
    <source>
        <dbReference type="ARBA" id="ARBA00023242"/>
    </source>
</evidence>
<keyword evidence="3 9" id="KW-0862">Zinc</keyword>
<comment type="subcellular location">
    <subcellularLocation>
        <location evidence="8 9">Nucleus</location>
    </subcellularLocation>
</comment>
<evidence type="ECO:0000256" key="10">
    <source>
        <dbReference type="SAM" id="MobiDB-lite"/>
    </source>
</evidence>
<keyword evidence="2 8" id="KW-0863">Zinc-finger</keyword>
<dbReference type="AlphaFoldDB" id="A0AAV1DWG4"/>
<reference evidence="12" key="1">
    <citation type="submission" date="2023-03" db="EMBL/GenBank/DDBJ databases">
        <authorList>
            <person name="Julca I."/>
        </authorList>
    </citation>
    <scope>NUCLEOTIDE SEQUENCE</scope>
</reference>
<dbReference type="InterPro" id="IPR003851">
    <property type="entry name" value="Znf_Dof"/>
</dbReference>
<keyword evidence="7 8" id="KW-0539">Nucleus</keyword>
<dbReference type="GO" id="GO:0008270">
    <property type="term" value="F:zinc ion binding"/>
    <property type="evidence" value="ECO:0007669"/>
    <property type="project" value="UniProtKB-KW"/>
</dbReference>
<dbReference type="GO" id="GO:0003677">
    <property type="term" value="F:DNA binding"/>
    <property type="evidence" value="ECO:0007669"/>
    <property type="project" value="UniProtKB-UniRule"/>
</dbReference>
<feature type="compositionally biased region" description="Low complexity" evidence="10">
    <location>
        <begin position="29"/>
        <end position="49"/>
    </location>
</feature>
<evidence type="ECO:0000256" key="5">
    <source>
        <dbReference type="ARBA" id="ARBA00023125"/>
    </source>
</evidence>
<evidence type="ECO:0000256" key="2">
    <source>
        <dbReference type="ARBA" id="ARBA00022771"/>
    </source>
</evidence>
<evidence type="ECO:0000256" key="9">
    <source>
        <dbReference type="RuleBase" id="RU369094"/>
    </source>
</evidence>
<dbReference type="Pfam" id="PF02701">
    <property type="entry name" value="Zn_ribbon_Dof"/>
    <property type="match status" value="1"/>
</dbReference>
<evidence type="ECO:0000313" key="12">
    <source>
        <dbReference type="EMBL" id="CAI9111412.1"/>
    </source>
</evidence>
<dbReference type="InterPro" id="IPR045174">
    <property type="entry name" value="Dof"/>
</dbReference>
<evidence type="ECO:0000256" key="6">
    <source>
        <dbReference type="ARBA" id="ARBA00023163"/>
    </source>
</evidence>
<feature type="region of interest" description="Disordered" evidence="10">
    <location>
        <begin position="380"/>
        <end position="410"/>
    </location>
</feature>
<dbReference type="PANTHER" id="PTHR31992:SF313">
    <property type="entry name" value="DOF ZINC FINGER PROTEIN DOF5.7"/>
    <property type="match status" value="1"/>
</dbReference>
<dbReference type="PROSITE" id="PS01361">
    <property type="entry name" value="ZF_DOF_1"/>
    <property type="match status" value="1"/>
</dbReference>
<keyword evidence="5 8" id="KW-0238">DNA-binding</keyword>
<evidence type="ECO:0000256" key="1">
    <source>
        <dbReference type="ARBA" id="ARBA00022723"/>
    </source>
</evidence>
<feature type="region of interest" description="Disordered" evidence="10">
    <location>
        <begin position="344"/>
        <end position="364"/>
    </location>
</feature>
<dbReference type="EMBL" id="OX459123">
    <property type="protein sequence ID" value="CAI9111412.1"/>
    <property type="molecule type" value="Genomic_DNA"/>
</dbReference>
<keyword evidence="1 9" id="KW-0479">Metal-binding</keyword>
<evidence type="ECO:0000256" key="3">
    <source>
        <dbReference type="ARBA" id="ARBA00022833"/>
    </source>
</evidence>
<evidence type="ECO:0000313" key="13">
    <source>
        <dbReference type="Proteomes" id="UP001161247"/>
    </source>
</evidence>
<keyword evidence="6 9" id="KW-0804">Transcription</keyword>